<evidence type="ECO:0000313" key="2">
    <source>
        <dbReference type="EMBL" id="HAN29361.1"/>
    </source>
</evidence>
<proteinExistence type="predicted"/>
<dbReference type="GO" id="GO:0015562">
    <property type="term" value="F:efflux transmembrane transporter activity"/>
    <property type="evidence" value="ECO:0007669"/>
    <property type="project" value="TreeGrafter"/>
</dbReference>
<sequence>MKRLHLQNRTLGLLVVIIPLLALFIYVGLRSGPLAPVAVTLVTVESRGIEPALFGIGTVEARYTYKLGPTFAGRLQRLDVDVGDRVQAGQVVGEMEPIDLDERILAQQSALRGAESALRAAVARHAYAQTQAQRYTQLFTEGLTSEESLTATRQALQVADADLSAARDNVARGRHDNAALVAQRTDLRLIAPADGLITVRSADPGTTIVAGQTVVEIIDPTSLWINTRLDQISASGLSADLPAYITLRSR</sequence>
<protein>
    <submittedName>
        <fullName evidence="2">Efflux transporter periplasmic adaptor subunit</fullName>
    </submittedName>
</protein>
<keyword evidence="1" id="KW-1133">Transmembrane helix</keyword>
<keyword evidence="1" id="KW-0472">Membrane</keyword>
<gene>
    <name evidence="2" type="ORF">DCP75_16885</name>
</gene>
<name>A0A3C1KS15_9GAMM</name>
<comment type="caution">
    <text evidence="2">The sequence shown here is derived from an EMBL/GenBank/DDBJ whole genome shotgun (WGS) entry which is preliminary data.</text>
</comment>
<dbReference type="Gene3D" id="2.40.30.170">
    <property type="match status" value="1"/>
</dbReference>
<evidence type="ECO:0000313" key="3">
    <source>
        <dbReference type="Proteomes" id="UP000259273"/>
    </source>
</evidence>
<feature type="non-terminal residue" evidence="2">
    <location>
        <position position="250"/>
    </location>
</feature>
<dbReference type="GO" id="GO:1990281">
    <property type="term" value="C:efflux pump complex"/>
    <property type="evidence" value="ECO:0007669"/>
    <property type="project" value="TreeGrafter"/>
</dbReference>
<keyword evidence="1" id="KW-0812">Transmembrane</keyword>
<dbReference type="PANTHER" id="PTHR30469">
    <property type="entry name" value="MULTIDRUG RESISTANCE PROTEIN MDTA"/>
    <property type="match status" value="1"/>
</dbReference>
<dbReference type="AlphaFoldDB" id="A0A3C1KS15"/>
<organism evidence="2 3">
    <name type="scientific">Haliea salexigens</name>
    <dbReference type="NCBI Taxonomy" id="287487"/>
    <lineage>
        <taxon>Bacteria</taxon>
        <taxon>Pseudomonadati</taxon>
        <taxon>Pseudomonadota</taxon>
        <taxon>Gammaproteobacteria</taxon>
        <taxon>Cellvibrionales</taxon>
        <taxon>Halieaceae</taxon>
        <taxon>Haliea</taxon>
    </lineage>
</organism>
<reference evidence="2 3" key="1">
    <citation type="journal article" date="2018" name="Nat. Biotechnol.">
        <title>A standardized bacterial taxonomy based on genome phylogeny substantially revises the tree of life.</title>
        <authorList>
            <person name="Parks D.H."/>
            <person name="Chuvochina M."/>
            <person name="Waite D.W."/>
            <person name="Rinke C."/>
            <person name="Skarshewski A."/>
            <person name="Chaumeil P.A."/>
            <person name="Hugenholtz P."/>
        </authorList>
    </citation>
    <scope>NUCLEOTIDE SEQUENCE [LARGE SCALE GENOMIC DNA]</scope>
    <source>
        <strain evidence="2">UBA9158</strain>
    </source>
</reference>
<dbReference type="Gene3D" id="2.40.50.100">
    <property type="match status" value="1"/>
</dbReference>
<dbReference type="Proteomes" id="UP000259273">
    <property type="component" value="Unassembled WGS sequence"/>
</dbReference>
<accession>A0A3C1KS15</accession>
<evidence type="ECO:0000256" key="1">
    <source>
        <dbReference type="SAM" id="Phobius"/>
    </source>
</evidence>
<dbReference type="SUPFAM" id="SSF111369">
    <property type="entry name" value="HlyD-like secretion proteins"/>
    <property type="match status" value="1"/>
</dbReference>
<feature type="transmembrane region" description="Helical" evidence="1">
    <location>
        <begin position="12"/>
        <end position="29"/>
    </location>
</feature>
<dbReference type="PANTHER" id="PTHR30469:SF15">
    <property type="entry name" value="HLYD FAMILY OF SECRETION PROTEINS"/>
    <property type="match status" value="1"/>
</dbReference>
<dbReference type="EMBL" id="DMND01000225">
    <property type="protein sequence ID" value="HAN29361.1"/>
    <property type="molecule type" value="Genomic_DNA"/>
</dbReference>
<dbReference type="Gene3D" id="1.10.287.470">
    <property type="entry name" value="Helix hairpin bin"/>
    <property type="match status" value="1"/>
</dbReference>